<keyword evidence="1 2" id="KW-0808">Transferase</keyword>
<accession>A0A7V4E2U5</accession>
<dbReference type="PROSITE" id="PS00379">
    <property type="entry name" value="CDP_ALCOHOL_P_TRANSF"/>
    <property type="match status" value="1"/>
</dbReference>
<dbReference type="InterPro" id="IPR048254">
    <property type="entry name" value="CDP_ALCOHOL_P_TRANSF_CS"/>
</dbReference>
<dbReference type="Gene3D" id="1.20.120.1760">
    <property type="match status" value="1"/>
</dbReference>
<evidence type="ECO:0000313" key="4">
    <source>
        <dbReference type="EMBL" id="HGK53729.1"/>
    </source>
</evidence>
<keyword evidence="3" id="KW-0812">Transmembrane</keyword>
<feature type="transmembrane region" description="Helical" evidence="3">
    <location>
        <begin position="20"/>
        <end position="38"/>
    </location>
</feature>
<dbReference type="InterPro" id="IPR043130">
    <property type="entry name" value="CDP-OH_PTrfase_TM_dom"/>
</dbReference>
<dbReference type="EMBL" id="DTDP01000074">
    <property type="protein sequence ID" value="HGK53729.1"/>
    <property type="molecule type" value="Genomic_DNA"/>
</dbReference>
<proteinExistence type="inferred from homology"/>
<dbReference type="Pfam" id="PF01066">
    <property type="entry name" value="CDP-OH_P_transf"/>
    <property type="match status" value="1"/>
</dbReference>
<dbReference type="GO" id="GO:0016780">
    <property type="term" value="F:phosphotransferase activity, for other substituted phosphate groups"/>
    <property type="evidence" value="ECO:0007669"/>
    <property type="project" value="InterPro"/>
</dbReference>
<feature type="transmembrane region" description="Helical" evidence="3">
    <location>
        <begin position="144"/>
        <end position="174"/>
    </location>
</feature>
<dbReference type="AlphaFoldDB" id="A0A7V4E2U5"/>
<keyword evidence="3" id="KW-0472">Membrane</keyword>
<name>A0A7V4E2U5_UNCW3</name>
<protein>
    <submittedName>
        <fullName evidence="4">CDP-alcohol phosphatidyltransferase family protein</fullName>
    </submittedName>
</protein>
<dbReference type="GO" id="GO:0016020">
    <property type="term" value="C:membrane"/>
    <property type="evidence" value="ECO:0007669"/>
    <property type="project" value="InterPro"/>
</dbReference>
<evidence type="ECO:0000256" key="1">
    <source>
        <dbReference type="ARBA" id="ARBA00022679"/>
    </source>
</evidence>
<evidence type="ECO:0000256" key="3">
    <source>
        <dbReference type="SAM" id="Phobius"/>
    </source>
</evidence>
<dbReference type="InterPro" id="IPR000462">
    <property type="entry name" value="CDP-OH_P_trans"/>
</dbReference>
<dbReference type="GO" id="GO:0008654">
    <property type="term" value="P:phospholipid biosynthetic process"/>
    <property type="evidence" value="ECO:0007669"/>
    <property type="project" value="InterPro"/>
</dbReference>
<sequence>MEKYKKFLSPFVDFLAQKKFKPVHLTIIGLILSIVPATFYALNFYILAGIFLILFSLFDTLDGELARKKNEVTKFGGVIDSTFDRISEGFIFCGILYSFKENTFAIIIIFISFLFSFMISYVRARGEGENFSTRKGPMERALRILYLSFFSFFGKRIFLYSLFPFIILNLFTFIRRILDLKKNLI</sequence>
<organism evidence="4">
    <name type="scientific">candidate division WOR-3 bacterium</name>
    <dbReference type="NCBI Taxonomy" id="2052148"/>
    <lineage>
        <taxon>Bacteria</taxon>
        <taxon>Bacteria division WOR-3</taxon>
    </lineage>
</organism>
<evidence type="ECO:0000256" key="2">
    <source>
        <dbReference type="RuleBase" id="RU003750"/>
    </source>
</evidence>
<reference evidence="4" key="1">
    <citation type="journal article" date="2020" name="mSystems">
        <title>Genome- and Community-Level Interaction Insights into Carbon Utilization and Element Cycling Functions of Hydrothermarchaeota in Hydrothermal Sediment.</title>
        <authorList>
            <person name="Zhou Z."/>
            <person name="Liu Y."/>
            <person name="Xu W."/>
            <person name="Pan J."/>
            <person name="Luo Z.H."/>
            <person name="Li M."/>
        </authorList>
    </citation>
    <scope>NUCLEOTIDE SEQUENCE [LARGE SCALE GENOMIC DNA]</scope>
    <source>
        <strain evidence="4">SpSt-695</strain>
    </source>
</reference>
<feature type="transmembrane region" description="Helical" evidence="3">
    <location>
        <begin position="104"/>
        <end position="124"/>
    </location>
</feature>
<gene>
    <name evidence="4" type="ORF">ENU72_01735</name>
</gene>
<keyword evidence="3" id="KW-1133">Transmembrane helix</keyword>
<comment type="similarity">
    <text evidence="2">Belongs to the CDP-alcohol phosphatidyltransferase class-I family.</text>
</comment>
<comment type="caution">
    <text evidence="4">The sequence shown here is derived from an EMBL/GenBank/DDBJ whole genome shotgun (WGS) entry which is preliminary data.</text>
</comment>